<accession>B8HW47</accession>
<dbReference type="EMBL" id="CP001344">
    <property type="protein sequence ID" value="ACL44626.1"/>
    <property type="molecule type" value="Genomic_DNA"/>
</dbReference>
<dbReference type="eggNOG" id="ENOG502ZCH6">
    <property type="taxonomic scope" value="Bacteria"/>
</dbReference>
<gene>
    <name evidence="3" type="ordered locus">Cyan7425_2266</name>
</gene>
<keyword evidence="1" id="KW-0175">Coiled coil</keyword>
<proteinExistence type="predicted"/>
<reference evidence="3" key="1">
    <citation type="submission" date="2009-01" db="EMBL/GenBank/DDBJ databases">
        <title>Complete sequence of chromosome Cyanothece sp. PCC 7425.</title>
        <authorList>
            <consortium name="US DOE Joint Genome Institute"/>
            <person name="Lucas S."/>
            <person name="Copeland A."/>
            <person name="Lapidus A."/>
            <person name="Glavina del Rio T."/>
            <person name="Dalin E."/>
            <person name="Tice H."/>
            <person name="Bruce D."/>
            <person name="Goodwin L."/>
            <person name="Pitluck S."/>
            <person name="Sims D."/>
            <person name="Meineke L."/>
            <person name="Brettin T."/>
            <person name="Detter J.C."/>
            <person name="Han C."/>
            <person name="Larimer F."/>
            <person name="Land M."/>
            <person name="Hauser L."/>
            <person name="Kyrpides N."/>
            <person name="Ovchinnikova G."/>
            <person name="Liberton M."/>
            <person name="Stoeckel J."/>
            <person name="Banerjee A."/>
            <person name="Singh A."/>
            <person name="Page L."/>
            <person name="Sato H."/>
            <person name="Zhao L."/>
            <person name="Sherman L."/>
            <person name="Pakrasi H."/>
            <person name="Richardson P."/>
        </authorList>
    </citation>
    <scope>NUCLEOTIDE SEQUENCE</scope>
    <source>
        <strain evidence="3">PCC 7425</strain>
    </source>
</reference>
<protein>
    <submittedName>
        <fullName evidence="3">Uncharacterized protein</fullName>
    </submittedName>
</protein>
<feature type="region of interest" description="Disordered" evidence="2">
    <location>
        <begin position="1"/>
        <end position="33"/>
    </location>
</feature>
<dbReference type="KEGG" id="cyn:Cyan7425_2266"/>
<dbReference type="HOGENOM" id="CLU_1049106_0_0_3"/>
<organism evidence="3">
    <name type="scientific">Cyanothece sp. (strain PCC 7425 / ATCC 29141)</name>
    <dbReference type="NCBI Taxonomy" id="395961"/>
    <lineage>
        <taxon>Bacteria</taxon>
        <taxon>Bacillati</taxon>
        <taxon>Cyanobacteriota</taxon>
        <taxon>Cyanophyceae</taxon>
        <taxon>Gomontiellales</taxon>
        <taxon>Cyanothecaceae</taxon>
        <taxon>Cyanothece</taxon>
    </lineage>
</organism>
<dbReference type="OrthoDB" id="531313at2"/>
<feature type="compositionally biased region" description="Basic and acidic residues" evidence="2">
    <location>
        <begin position="1"/>
        <end position="12"/>
    </location>
</feature>
<evidence type="ECO:0000313" key="3">
    <source>
        <dbReference type="EMBL" id="ACL44626.1"/>
    </source>
</evidence>
<dbReference type="AlphaFoldDB" id="B8HW47"/>
<name>B8HW47_CYAP4</name>
<dbReference type="STRING" id="395961.Cyan7425_2266"/>
<feature type="coiled-coil region" evidence="1">
    <location>
        <begin position="37"/>
        <end position="64"/>
    </location>
</feature>
<feature type="coiled-coil region" evidence="1">
    <location>
        <begin position="149"/>
        <end position="186"/>
    </location>
</feature>
<evidence type="ECO:0000256" key="1">
    <source>
        <dbReference type="SAM" id="Coils"/>
    </source>
</evidence>
<evidence type="ECO:0000256" key="2">
    <source>
        <dbReference type="SAM" id="MobiDB-lite"/>
    </source>
</evidence>
<sequence>MPMRRSDRHDSNFDNSLNHPHSRNSEPVSPHELKQRLLTVQSQRDEWKKKANEYEAAASELVQVQEKLLVVQSEAVQWQEQATRNYQLYQEEQQRYAEANTQHQYYLALYTETLSELQFERRSKAGIKGWETRRKRENERLKMEIGEMALLLQDSLARKEAALENLELLAGRIERVQNLLDSVESEPETAPQGVFQKLKLLRKLRRIWIAIKEILAE</sequence>